<gene>
    <name evidence="4" type="ORF">GCM10009768_27870</name>
</gene>
<dbReference type="CDD" id="cd02440">
    <property type="entry name" value="AdoMet_MTases"/>
    <property type="match status" value="1"/>
</dbReference>
<accession>A0ABP4Y0J2</accession>
<evidence type="ECO:0000256" key="2">
    <source>
        <dbReference type="SAM" id="MobiDB-lite"/>
    </source>
</evidence>
<comment type="caution">
    <text evidence="4">The sequence shown here is derived from an EMBL/GenBank/DDBJ whole genome shotgun (WGS) entry which is preliminary data.</text>
</comment>
<keyword evidence="4" id="KW-0489">Methyltransferase</keyword>
<dbReference type="Proteomes" id="UP001500851">
    <property type="component" value="Unassembled WGS sequence"/>
</dbReference>
<dbReference type="SUPFAM" id="SSF53335">
    <property type="entry name" value="S-adenosyl-L-methionine-dependent methyltransferases"/>
    <property type="match status" value="1"/>
</dbReference>
<name>A0ABP4Y0J2_9MICO</name>
<evidence type="ECO:0000259" key="3">
    <source>
        <dbReference type="Pfam" id="PF13649"/>
    </source>
</evidence>
<evidence type="ECO:0000256" key="1">
    <source>
        <dbReference type="ARBA" id="ARBA00022679"/>
    </source>
</evidence>
<reference evidence="5" key="1">
    <citation type="journal article" date="2019" name="Int. J. Syst. Evol. Microbiol.">
        <title>The Global Catalogue of Microorganisms (GCM) 10K type strain sequencing project: providing services to taxonomists for standard genome sequencing and annotation.</title>
        <authorList>
            <consortium name="The Broad Institute Genomics Platform"/>
            <consortium name="The Broad Institute Genome Sequencing Center for Infectious Disease"/>
            <person name="Wu L."/>
            <person name="Ma J."/>
        </authorList>
    </citation>
    <scope>NUCLEOTIDE SEQUENCE [LARGE SCALE GENOMIC DNA]</scope>
    <source>
        <strain evidence="5">JCM 14736</strain>
    </source>
</reference>
<feature type="domain" description="Methyltransferase" evidence="3">
    <location>
        <begin position="64"/>
        <end position="167"/>
    </location>
</feature>
<keyword evidence="5" id="KW-1185">Reference proteome</keyword>
<dbReference type="Gene3D" id="3.40.50.150">
    <property type="entry name" value="Vaccinia Virus protein VP39"/>
    <property type="match status" value="1"/>
</dbReference>
<dbReference type="Pfam" id="PF13649">
    <property type="entry name" value="Methyltransf_25"/>
    <property type="match status" value="1"/>
</dbReference>
<dbReference type="InterPro" id="IPR029063">
    <property type="entry name" value="SAM-dependent_MTases_sf"/>
</dbReference>
<keyword evidence="1" id="KW-0808">Transferase</keyword>
<sequence length="237" mass="24128">MTASHGAGHGHGHGSAAADGGAGDGEAPIAFWERRYSGAEPIWSGRVNATLAAAVGDLAPGSSLDLGCGEGGDVRWLASRGWRAVGIELSPTAVSRAEAATVEAGLGGDRARFVVADLGEWAGDPAGIDGGEDRGFDLVTASFFQSPVELPRQRILRAAAGRVAPGGRLVLVSHAAAPSWAPGHGGDFPSPESELAMLDPAPDGWETVTAEVRTRAITGPDGAPATLDDTVVVLRRR</sequence>
<dbReference type="RefSeq" id="WP_344033180.1">
    <property type="nucleotide sequence ID" value="NZ_BAAAOB010000004.1"/>
</dbReference>
<evidence type="ECO:0000313" key="5">
    <source>
        <dbReference type="Proteomes" id="UP001500851"/>
    </source>
</evidence>
<protein>
    <submittedName>
        <fullName evidence="4">Class I SAM-dependent methyltransferase</fullName>
    </submittedName>
</protein>
<dbReference type="EMBL" id="BAAAOB010000004">
    <property type="protein sequence ID" value="GAA1797334.1"/>
    <property type="molecule type" value="Genomic_DNA"/>
</dbReference>
<dbReference type="GO" id="GO:0032259">
    <property type="term" value="P:methylation"/>
    <property type="evidence" value="ECO:0007669"/>
    <property type="project" value="UniProtKB-KW"/>
</dbReference>
<organism evidence="4 5">
    <name type="scientific">Leucobacter iarius</name>
    <dbReference type="NCBI Taxonomy" id="333963"/>
    <lineage>
        <taxon>Bacteria</taxon>
        <taxon>Bacillati</taxon>
        <taxon>Actinomycetota</taxon>
        <taxon>Actinomycetes</taxon>
        <taxon>Micrococcales</taxon>
        <taxon>Microbacteriaceae</taxon>
        <taxon>Leucobacter</taxon>
    </lineage>
</organism>
<dbReference type="GO" id="GO:0008168">
    <property type="term" value="F:methyltransferase activity"/>
    <property type="evidence" value="ECO:0007669"/>
    <property type="project" value="UniProtKB-KW"/>
</dbReference>
<dbReference type="InterPro" id="IPR041698">
    <property type="entry name" value="Methyltransf_25"/>
</dbReference>
<feature type="region of interest" description="Disordered" evidence="2">
    <location>
        <begin position="1"/>
        <end position="23"/>
    </location>
</feature>
<dbReference type="PANTHER" id="PTHR43861">
    <property type="entry name" value="TRANS-ACONITATE 2-METHYLTRANSFERASE-RELATED"/>
    <property type="match status" value="1"/>
</dbReference>
<evidence type="ECO:0000313" key="4">
    <source>
        <dbReference type="EMBL" id="GAA1797334.1"/>
    </source>
</evidence>
<proteinExistence type="predicted"/>